<reference evidence="2 3" key="1">
    <citation type="submission" date="2012-05" db="EMBL/GenBank/DDBJ databases">
        <authorList>
            <person name="Weinstock G."/>
            <person name="Sodergren E."/>
            <person name="Lobos E.A."/>
            <person name="Fulton L."/>
            <person name="Fulton R."/>
            <person name="Courtney L."/>
            <person name="Fronick C."/>
            <person name="O'Laughlin M."/>
            <person name="Godfrey J."/>
            <person name="Wilson R.M."/>
            <person name="Miner T."/>
            <person name="Farmer C."/>
            <person name="Delehaunty K."/>
            <person name="Cordes M."/>
            <person name="Minx P."/>
            <person name="Tomlinson C."/>
            <person name="Chen J."/>
            <person name="Wollam A."/>
            <person name="Pepin K.H."/>
            <person name="Bhonagiri V."/>
            <person name="Zhang X."/>
            <person name="Suruliraj S."/>
            <person name="Warren W."/>
            <person name="Mitreva M."/>
            <person name="Mardis E.R."/>
            <person name="Wilson R.K."/>
        </authorList>
    </citation>
    <scope>NUCLEOTIDE SEQUENCE [LARGE SCALE GENOMIC DNA]</scope>
    <source>
        <strain evidence="2 3">DSM 1785</strain>
    </source>
</reference>
<feature type="transmembrane region" description="Helical" evidence="1">
    <location>
        <begin position="7"/>
        <end position="37"/>
    </location>
</feature>
<dbReference type="Proteomes" id="UP000010420">
    <property type="component" value="Unassembled WGS sequence"/>
</dbReference>
<sequence length="50" mass="6212">MIFYHNYYIIVNILSIYSIIYSFFLYLNMFSLVFFVYNNIYKGADYYGYN</sequence>
<evidence type="ECO:0000313" key="2">
    <source>
        <dbReference type="EMBL" id="EKY22127.1"/>
    </source>
</evidence>
<gene>
    <name evidence="2" type="ORF">HMPREF0216_03457</name>
</gene>
<evidence type="ECO:0000256" key="1">
    <source>
        <dbReference type="SAM" id="Phobius"/>
    </source>
</evidence>
<protein>
    <submittedName>
        <fullName evidence="2">Uncharacterized protein</fullName>
    </submittedName>
</protein>
<dbReference type="STRING" id="545697.HMPREF0216_03457"/>
<accession>L1Q3E1</accession>
<dbReference type="HOGENOM" id="CLU_3116308_0_0_9"/>
<name>L1Q3E1_9CLOT</name>
<dbReference type="AlphaFoldDB" id="L1Q3E1"/>
<keyword evidence="1" id="KW-1133">Transmembrane helix</keyword>
<keyword evidence="3" id="KW-1185">Reference proteome</keyword>
<comment type="caution">
    <text evidence="2">The sequence shown here is derived from an EMBL/GenBank/DDBJ whole genome shotgun (WGS) entry which is preliminary data.</text>
</comment>
<evidence type="ECO:0000313" key="3">
    <source>
        <dbReference type="Proteomes" id="UP000010420"/>
    </source>
</evidence>
<dbReference type="EMBL" id="AMEZ01000136">
    <property type="protein sequence ID" value="EKY22127.1"/>
    <property type="molecule type" value="Genomic_DNA"/>
</dbReference>
<keyword evidence="1" id="KW-0812">Transmembrane</keyword>
<dbReference type="PATRIC" id="fig|545697.3.peg.3380"/>
<keyword evidence="1" id="KW-0472">Membrane</keyword>
<proteinExistence type="predicted"/>
<organism evidence="2 3">
    <name type="scientific">Clostridium celatum DSM 1785</name>
    <dbReference type="NCBI Taxonomy" id="545697"/>
    <lineage>
        <taxon>Bacteria</taxon>
        <taxon>Bacillati</taxon>
        <taxon>Bacillota</taxon>
        <taxon>Clostridia</taxon>
        <taxon>Eubacteriales</taxon>
        <taxon>Clostridiaceae</taxon>
        <taxon>Clostridium</taxon>
    </lineage>
</organism>